<dbReference type="KEGG" id="amij:EQM06_09685"/>
<name>A0A410PX35_9FIRM</name>
<dbReference type="EMBL" id="CP035281">
    <property type="protein sequence ID" value="QAT43464.1"/>
    <property type="molecule type" value="Genomic_DNA"/>
</dbReference>
<dbReference type="Proteomes" id="UP000287601">
    <property type="component" value="Chromosome"/>
</dbReference>
<evidence type="ECO:0000313" key="2">
    <source>
        <dbReference type="Proteomes" id="UP000287601"/>
    </source>
</evidence>
<proteinExistence type="predicted"/>
<sequence>MTDLRLFIDNEERETIPLESATFMVVKNGDMGAICCRDRLRYLKLDEKHVISQGYIETIKQLAERYSPYLYQIWPEQICICIDEAWEPSEKANPNSSWKIDIQKAPLWLRLITNFEYMIKMRQHWIDKWSEAQLNAAIMSQLLRINPKDGNIYKYTEDFHSRLVATFGLGYLEPNTVIPNLLGEEEIKLHAFKIASGQISMDEVMANQDEGDEGDDEEDGEY</sequence>
<keyword evidence="2" id="KW-1185">Reference proteome</keyword>
<dbReference type="RefSeq" id="WP_128746244.1">
    <property type="nucleotide sequence ID" value="NZ_CP035281.1"/>
</dbReference>
<evidence type="ECO:0000313" key="1">
    <source>
        <dbReference type="EMBL" id="QAT43464.1"/>
    </source>
</evidence>
<dbReference type="OrthoDB" id="336698at2"/>
<protein>
    <submittedName>
        <fullName evidence="1">Uncharacterized protein</fullName>
    </submittedName>
</protein>
<dbReference type="AlphaFoldDB" id="A0A410PX35"/>
<organism evidence="1 2">
    <name type="scientific">Aminipila luticellarii</name>
    <dbReference type="NCBI Taxonomy" id="2507160"/>
    <lineage>
        <taxon>Bacteria</taxon>
        <taxon>Bacillati</taxon>
        <taxon>Bacillota</taxon>
        <taxon>Clostridia</taxon>
        <taxon>Peptostreptococcales</taxon>
        <taxon>Anaerovoracaceae</taxon>
        <taxon>Aminipila</taxon>
    </lineage>
</organism>
<reference evidence="1 2" key="1">
    <citation type="submission" date="2019-01" db="EMBL/GenBank/DDBJ databases">
        <title>Draft genomes of a novel of Aminipila strains.</title>
        <authorList>
            <person name="Ma S."/>
        </authorList>
    </citation>
    <scope>NUCLEOTIDE SEQUENCE [LARGE SCALE GENOMIC DNA]</scope>
    <source>
        <strain evidence="2">JN-39</strain>
    </source>
</reference>
<accession>A0A410PX35</accession>
<gene>
    <name evidence="1" type="ORF">EQM06_09685</name>
</gene>